<evidence type="ECO:0000256" key="3">
    <source>
        <dbReference type="ARBA" id="ARBA00023237"/>
    </source>
</evidence>
<gene>
    <name evidence="7" type="ORF">DI616_10530</name>
</gene>
<dbReference type="PANTHER" id="PTHR30329:SF21">
    <property type="entry name" value="LIPOPROTEIN YIAD-RELATED"/>
    <property type="match status" value="1"/>
</dbReference>
<evidence type="ECO:0000259" key="6">
    <source>
        <dbReference type="PROSITE" id="PS51123"/>
    </source>
</evidence>
<dbReference type="InterPro" id="IPR006665">
    <property type="entry name" value="OmpA-like"/>
</dbReference>
<dbReference type="Pfam" id="PF00691">
    <property type="entry name" value="OmpA"/>
    <property type="match status" value="1"/>
</dbReference>
<protein>
    <submittedName>
        <fullName evidence="7">Peptidoglycan-associated lipoprotein</fullName>
    </submittedName>
</protein>
<organism evidence="7 8">
    <name type="scientific">Paracoccus denitrificans</name>
    <dbReference type="NCBI Taxonomy" id="266"/>
    <lineage>
        <taxon>Bacteria</taxon>
        <taxon>Pseudomonadati</taxon>
        <taxon>Pseudomonadota</taxon>
        <taxon>Alphaproteobacteria</taxon>
        <taxon>Rhodobacterales</taxon>
        <taxon>Paracoccaceae</taxon>
        <taxon>Paracoccus</taxon>
    </lineage>
</organism>
<feature type="chain" id="PRO_5022159413" evidence="5">
    <location>
        <begin position="22"/>
        <end position="186"/>
    </location>
</feature>
<evidence type="ECO:0000256" key="5">
    <source>
        <dbReference type="SAM" id="SignalP"/>
    </source>
</evidence>
<dbReference type="PROSITE" id="PS51123">
    <property type="entry name" value="OMPA_2"/>
    <property type="match status" value="1"/>
</dbReference>
<keyword evidence="7" id="KW-0449">Lipoprotein</keyword>
<dbReference type="AlphaFoldDB" id="A0A533I7A8"/>
<dbReference type="PANTHER" id="PTHR30329">
    <property type="entry name" value="STATOR ELEMENT OF FLAGELLAR MOTOR COMPLEX"/>
    <property type="match status" value="1"/>
</dbReference>
<dbReference type="Proteomes" id="UP000315344">
    <property type="component" value="Unassembled WGS sequence"/>
</dbReference>
<proteinExistence type="predicted"/>
<evidence type="ECO:0000256" key="1">
    <source>
        <dbReference type="ARBA" id="ARBA00004442"/>
    </source>
</evidence>
<dbReference type="PROSITE" id="PS51257">
    <property type="entry name" value="PROKAR_LIPOPROTEIN"/>
    <property type="match status" value="1"/>
</dbReference>
<dbReference type="InterPro" id="IPR036737">
    <property type="entry name" value="OmpA-like_sf"/>
</dbReference>
<dbReference type="EMBL" id="VAFL01000007">
    <property type="protein sequence ID" value="TKW66387.1"/>
    <property type="molecule type" value="Genomic_DNA"/>
</dbReference>
<reference evidence="7 8" key="1">
    <citation type="journal article" date="2017" name="Nat. Commun.">
        <title>In situ click chemistry generation of cyclooxygenase-2 inhibitors.</title>
        <authorList>
            <person name="Bhardwaj A."/>
            <person name="Kaur J."/>
            <person name="Wuest M."/>
            <person name="Wuest F."/>
        </authorList>
    </citation>
    <scope>NUCLEOTIDE SEQUENCE [LARGE SCALE GENOMIC DNA]</scope>
    <source>
        <strain evidence="7">S2_012_000_R3_94</strain>
    </source>
</reference>
<comment type="caution">
    <text evidence="7">The sequence shown here is derived from an EMBL/GenBank/DDBJ whole genome shotgun (WGS) entry which is preliminary data.</text>
</comment>
<evidence type="ECO:0000256" key="4">
    <source>
        <dbReference type="PROSITE-ProRule" id="PRU00473"/>
    </source>
</evidence>
<accession>A0A533I7A8</accession>
<evidence type="ECO:0000313" key="7">
    <source>
        <dbReference type="EMBL" id="TKW66387.1"/>
    </source>
</evidence>
<sequence>MMRLTLTLAAAVAALSACDMPAETRVASAPVTDPYVTGPGGAAVYQGNANIPGSRLPGDTSVPEPGAAFAAVGNTVYFTEAEATLSDEARETLTRQAAWLVQNAAATAMVEGHADEPGTREFNLALGARRATSVREYLVAKGVEAGRIQTVSFGKERPASICASEASCLARNRRAVTVVSQSQAGA</sequence>
<feature type="domain" description="OmpA-like" evidence="6">
    <location>
        <begin position="65"/>
        <end position="183"/>
    </location>
</feature>
<keyword evidence="2 4" id="KW-0472">Membrane</keyword>
<feature type="signal peptide" evidence="5">
    <location>
        <begin position="1"/>
        <end position="21"/>
    </location>
</feature>
<keyword evidence="5" id="KW-0732">Signal</keyword>
<evidence type="ECO:0000256" key="2">
    <source>
        <dbReference type="ARBA" id="ARBA00023136"/>
    </source>
</evidence>
<evidence type="ECO:0000313" key="8">
    <source>
        <dbReference type="Proteomes" id="UP000315344"/>
    </source>
</evidence>
<dbReference type="GO" id="GO:0009279">
    <property type="term" value="C:cell outer membrane"/>
    <property type="evidence" value="ECO:0007669"/>
    <property type="project" value="UniProtKB-SubCell"/>
</dbReference>
<dbReference type="CDD" id="cd07185">
    <property type="entry name" value="OmpA_C-like"/>
    <property type="match status" value="1"/>
</dbReference>
<comment type="subcellular location">
    <subcellularLocation>
        <location evidence="1">Cell outer membrane</location>
    </subcellularLocation>
</comment>
<dbReference type="InterPro" id="IPR006664">
    <property type="entry name" value="OMP_bac"/>
</dbReference>
<name>A0A533I7A8_PARDE</name>
<keyword evidence="3" id="KW-0998">Cell outer membrane</keyword>
<dbReference type="InterPro" id="IPR050330">
    <property type="entry name" value="Bact_OuterMem_StrucFunc"/>
</dbReference>
<dbReference type="PRINTS" id="PR01021">
    <property type="entry name" value="OMPADOMAIN"/>
</dbReference>
<dbReference type="PROSITE" id="PS01068">
    <property type="entry name" value="OMPA_1"/>
    <property type="match status" value="1"/>
</dbReference>
<dbReference type="InterPro" id="IPR006690">
    <property type="entry name" value="OMPA-like_CS"/>
</dbReference>
<dbReference type="SUPFAM" id="SSF103088">
    <property type="entry name" value="OmpA-like"/>
    <property type="match status" value="1"/>
</dbReference>
<dbReference type="Gene3D" id="3.30.1330.60">
    <property type="entry name" value="OmpA-like domain"/>
    <property type="match status" value="1"/>
</dbReference>